<dbReference type="OrthoDB" id="9858646at2"/>
<keyword evidence="2" id="KW-1185">Reference proteome</keyword>
<proteinExistence type="predicted"/>
<dbReference type="AlphaFoldDB" id="A0A3Q9FI62"/>
<evidence type="ECO:0000313" key="1">
    <source>
        <dbReference type="EMBL" id="AZQ60718.1"/>
    </source>
</evidence>
<dbReference type="KEGG" id="fll:EI427_00390"/>
<reference evidence="1 2" key="1">
    <citation type="submission" date="2018-12" db="EMBL/GenBank/DDBJ databases">
        <title>Flammeovirga pectinis sp. nov., isolated from the gut of the Korean scallop, Patinopecten yessoensis.</title>
        <authorList>
            <person name="Bae J.-W."/>
            <person name="Jeong Y.-S."/>
            <person name="Kang W."/>
        </authorList>
    </citation>
    <scope>NUCLEOTIDE SEQUENCE [LARGE SCALE GENOMIC DNA]</scope>
    <source>
        <strain evidence="1 2">L12M1</strain>
    </source>
</reference>
<protein>
    <submittedName>
        <fullName evidence="1">Uncharacterized protein</fullName>
    </submittedName>
</protein>
<sequence>MNLIQKLVFGVLCFFFTSVLINFFDETTQVNANDSTIIRSPSNNISVGTIVFKWNILKSDNYLNPVEVVFNGEKYFYRGAGTEKIENLLNGTYKVKITLLTYNLFSFH</sequence>
<dbReference type="Proteomes" id="UP000267268">
    <property type="component" value="Chromosome 1"/>
</dbReference>
<dbReference type="RefSeq" id="WP_126610661.1">
    <property type="nucleotide sequence ID" value="NZ_CP034562.1"/>
</dbReference>
<evidence type="ECO:0000313" key="2">
    <source>
        <dbReference type="Proteomes" id="UP000267268"/>
    </source>
</evidence>
<gene>
    <name evidence="1" type="ORF">EI427_00390</name>
</gene>
<accession>A0A3Q9FI62</accession>
<dbReference type="EMBL" id="CP034562">
    <property type="protein sequence ID" value="AZQ60718.1"/>
    <property type="molecule type" value="Genomic_DNA"/>
</dbReference>
<name>A0A3Q9FI62_9BACT</name>
<organism evidence="1 2">
    <name type="scientific">Flammeovirga pectinis</name>
    <dbReference type="NCBI Taxonomy" id="2494373"/>
    <lineage>
        <taxon>Bacteria</taxon>
        <taxon>Pseudomonadati</taxon>
        <taxon>Bacteroidota</taxon>
        <taxon>Cytophagia</taxon>
        <taxon>Cytophagales</taxon>
        <taxon>Flammeovirgaceae</taxon>
        <taxon>Flammeovirga</taxon>
    </lineage>
</organism>